<dbReference type="Gramene" id="Psat07G0090800-T1">
    <property type="protein sequence ID" value="KAI5383725.1"/>
    <property type="gene ID" value="KIW84_070908"/>
</dbReference>
<dbReference type="InterPro" id="IPR014776">
    <property type="entry name" value="4pyrrole_Mease_sub2"/>
</dbReference>
<keyword evidence="2" id="KW-1185">Reference proteome</keyword>
<sequence>MGSQLIGIVAIPMEQTYSGEQVEGTYPMLNNNGKPCKQGAKLSLSIHYIPMEQYPGMELAKLCVGENVPVVPIPGPCALVSALSASGLSIDEFTFVGFLPKTFGIKKKKAHGFDGANNNTNI</sequence>
<reference evidence="1 2" key="1">
    <citation type="journal article" date="2022" name="Nat. Genet.">
        <title>Improved pea reference genome and pan-genome highlight genomic features and evolutionary characteristics.</title>
        <authorList>
            <person name="Yang T."/>
            <person name="Liu R."/>
            <person name="Luo Y."/>
            <person name="Hu S."/>
            <person name="Wang D."/>
            <person name="Wang C."/>
            <person name="Pandey M.K."/>
            <person name="Ge S."/>
            <person name="Xu Q."/>
            <person name="Li N."/>
            <person name="Li G."/>
            <person name="Huang Y."/>
            <person name="Saxena R.K."/>
            <person name="Ji Y."/>
            <person name="Li M."/>
            <person name="Yan X."/>
            <person name="He Y."/>
            <person name="Liu Y."/>
            <person name="Wang X."/>
            <person name="Xiang C."/>
            <person name="Varshney R.K."/>
            <person name="Ding H."/>
            <person name="Gao S."/>
            <person name="Zong X."/>
        </authorList>
    </citation>
    <scope>NUCLEOTIDE SEQUENCE [LARGE SCALE GENOMIC DNA]</scope>
    <source>
        <strain evidence="1 2">cv. Zhongwan 6</strain>
    </source>
</reference>
<proteinExistence type="predicted"/>
<dbReference type="InterPro" id="IPR035996">
    <property type="entry name" value="4pyrrol_Methylase_sf"/>
</dbReference>
<dbReference type="Gramene" id="Psat4g126360.1">
    <property type="protein sequence ID" value="Psat4g126360.1.cds"/>
    <property type="gene ID" value="Psat4g126360"/>
</dbReference>
<evidence type="ECO:0000313" key="1">
    <source>
        <dbReference type="EMBL" id="KAI5383725.1"/>
    </source>
</evidence>
<dbReference type="Proteomes" id="UP001058974">
    <property type="component" value="Chromosome 7"/>
</dbReference>
<protein>
    <submittedName>
        <fullName evidence="1">Uncharacterized protein</fullName>
    </submittedName>
</protein>
<name>A0A9D4VJC0_PEA</name>
<dbReference type="PANTHER" id="PTHR46111">
    <property type="entry name" value="RIBOSOMAL RNA SMALL SUBUNIT METHYLTRANSFERASE I"/>
    <property type="match status" value="1"/>
</dbReference>
<dbReference type="PANTHER" id="PTHR46111:SF1">
    <property type="entry name" value="RIBOSOMAL RNA SMALL SUBUNIT METHYLTRANSFERASE I"/>
    <property type="match status" value="1"/>
</dbReference>
<gene>
    <name evidence="1" type="ORF">KIW84_070908</name>
</gene>
<comment type="caution">
    <text evidence="1">The sequence shown here is derived from an EMBL/GenBank/DDBJ whole genome shotgun (WGS) entry which is preliminary data.</text>
</comment>
<dbReference type="EMBL" id="JAMSHJ010000007">
    <property type="protein sequence ID" value="KAI5383725.1"/>
    <property type="molecule type" value="Genomic_DNA"/>
</dbReference>
<dbReference type="AlphaFoldDB" id="A0A9D4VJC0"/>
<accession>A0A9D4VJC0</accession>
<dbReference type="Gene3D" id="3.30.950.10">
    <property type="entry name" value="Methyltransferase, Cobalt-precorrin-4 Transmethylase, Domain 2"/>
    <property type="match status" value="1"/>
</dbReference>
<organism evidence="1 2">
    <name type="scientific">Pisum sativum</name>
    <name type="common">Garden pea</name>
    <name type="synonym">Lathyrus oleraceus</name>
    <dbReference type="NCBI Taxonomy" id="3888"/>
    <lineage>
        <taxon>Eukaryota</taxon>
        <taxon>Viridiplantae</taxon>
        <taxon>Streptophyta</taxon>
        <taxon>Embryophyta</taxon>
        <taxon>Tracheophyta</taxon>
        <taxon>Spermatophyta</taxon>
        <taxon>Magnoliopsida</taxon>
        <taxon>eudicotyledons</taxon>
        <taxon>Gunneridae</taxon>
        <taxon>Pentapetalae</taxon>
        <taxon>rosids</taxon>
        <taxon>fabids</taxon>
        <taxon>Fabales</taxon>
        <taxon>Fabaceae</taxon>
        <taxon>Papilionoideae</taxon>
        <taxon>50 kb inversion clade</taxon>
        <taxon>NPAAA clade</taxon>
        <taxon>Hologalegina</taxon>
        <taxon>IRL clade</taxon>
        <taxon>Fabeae</taxon>
        <taxon>Lathyrus</taxon>
    </lineage>
</organism>
<dbReference type="InterPro" id="IPR008189">
    <property type="entry name" value="rRNA_ssu_MeTfrase_I"/>
</dbReference>
<evidence type="ECO:0000313" key="2">
    <source>
        <dbReference type="Proteomes" id="UP001058974"/>
    </source>
</evidence>
<dbReference type="SUPFAM" id="SSF53790">
    <property type="entry name" value="Tetrapyrrole methylase"/>
    <property type="match status" value="1"/>
</dbReference>
<dbReference type="GO" id="GO:0008168">
    <property type="term" value="F:methyltransferase activity"/>
    <property type="evidence" value="ECO:0007669"/>
    <property type="project" value="InterPro"/>
</dbReference>